<reference evidence="1 2" key="1">
    <citation type="journal article" date="2018" name="PLoS ONE">
        <title>The draft genome of Kipferlia bialata reveals reductive genome evolution in fornicate parasites.</title>
        <authorList>
            <person name="Tanifuji G."/>
            <person name="Takabayashi S."/>
            <person name="Kume K."/>
            <person name="Takagi M."/>
            <person name="Nakayama T."/>
            <person name="Kamikawa R."/>
            <person name="Inagaki Y."/>
            <person name="Hashimoto T."/>
        </authorList>
    </citation>
    <scope>NUCLEOTIDE SEQUENCE [LARGE SCALE GENOMIC DNA]</scope>
    <source>
        <strain evidence="1">NY0173</strain>
    </source>
</reference>
<accession>A0A9K3CTA7</accession>
<gene>
    <name evidence="1" type="ORF">KIPB_002719</name>
</gene>
<dbReference type="EMBL" id="BDIP01000475">
    <property type="protein sequence ID" value="GIQ81715.1"/>
    <property type="molecule type" value="Genomic_DNA"/>
</dbReference>
<comment type="caution">
    <text evidence="1">The sequence shown here is derived from an EMBL/GenBank/DDBJ whole genome shotgun (WGS) entry which is preliminary data.</text>
</comment>
<evidence type="ECO:0000313" key="1">
    <source>
        <dbReference type="EMBL" id="GIQ81715.1"/>
    </source>
</evidence>
<sequence>MFRRFTEGLPVVCLYESLIDGQAQDKSCLRLEEVDIPFDVKYARYVRPNLVAVGKELYTLTEEGTPEMHEIPPLPKTEDSDSIERCVENIYGAWQKAHQFIVTGSTLYSIGEPVNCVGTVTMDKWDIATETSTEVSLDNGPQSPVEVLMKFQGQVLALCYTGDMYLLDTDTEQWTQLPSRPLFPVAPRDLFDPVPSPLVYLDADALVYVGVFTGKREVPPCQRFTMEGGWVGIPCPCGTQDTYTLSGPGPIPFGNYYTLMFAHTDKRTTPEGRREHLFLSLIDRVTGEWQQLVSTDFMCKHCCQLTETSYLVDIVRPSDDYTRWDRGNYILHIDLERVRELGLDIGYEELGGVSMS</sequence>
<evidence type="ECO:0000313" key="2">
    <source>
        <dbReference type="Proteomes" id="UP000265618"/>
    </source>
</evidence>
<dbReference type="SUPFAM" id="SSF50965">
    <property type="entry name" value="Galactose oxidase, central domain"/>
    <property type="match status" value="1"/>
</dbReference>
<keyword evidence="2" id="KW-1185">Reference proteome</keyword>
<name>A0A9K3CTA7_9EUKA</name>
<dbReference type="Proteomes" id="UP000265618">
    <property type="component" value="Unassembled WGS sequence"/>
</dbReference>
<dbReference type="AlphaFoldDB" id="A0A9K3CTA7"/>
<protein>
    <submittedName>
        <fullName evidence="1">Uncharacterized protein</fullName>
    </submittedName>
</protein>
<proteinExistence type="predicted"/>
<dbReference type="InterPro" id="IPR011043">
    <property type="entry name" value="Gal_Oxase/kelch_b-propeller"/>
</dbReference>
<organism evidence="1 2">
    <name type="scientific">Kipferlia bialata</name>
    <dbReference type="NCBI Taxonomy" id="797122"/>
    <lineage>
        <taxon>Eukaryota</taxon>
        <taxon>Metamonada</taxon>
        <taxon>Carpediemonas-like organisms</taxon>
        <taxon>Kipferlia</taxon>
    </lineage>
</organism>